<evidence type="ECO:0000256" key="1">
    <source>
        <dbReference type="SAM" id="MobiDB-lite"/>
    </source>
</evidence>
<reference evidence="2" key="1">
    <citation type="submission" date="2021-02" db="EMBL/GenBank/DDBJ databases">
        <title>Genome-Resolved Metagenomics of a Microbial Community Performing Photosynthetic Biological Nutrient Removal.</title>
        <authorList>
            <person name="Mcdaniel E.A."/>
        </authorList>
    </citation>
    <scope>NUCLEOTIDE SEQUENCE</scope>
    <source>
        <strain evidence="2">UWPOB_OBS1</strain>
    </source>
</reference>
<feature type="non-terminal residue" evidence="2">
    <location>
        <position position="2719"/>
    </location>
</feature>
<dbReference type="EMBL" id="JAFLCK010000031">
    <property type="protein sequence ID" value="MBN8662099.1"/>
    <property type="molecule type" value="Genomic_DNA"/>
</dbReference>
<feature type="compositionally biased region" description="Basic and acidic residues" evidence="1">
    <location>
        <begin position="76"/>
        <end position="88"/>
    </location>
</feature>
<evidence type="ECO:0000313" key="2">
    <source>
        <dbReference type="EMBL" id="MBN8662099.1"/>
    </source>
</evidence>
<feature type="compositionally biased region" description="Basic and acidic residues" evidence="1">
    <location>
        <begin position="1"/>
        <end position="12"/>
    </location>
</feature>
<feature type="compositionally biased region" description="Basic and acidic residues" evidence="1">
    <location>
        <begin position="813"/>
        <end position="823"/>
    </location>
</feature>
<organism evidence="2 3">
    <name type="scientific">Candidatus Obscuribacter phosphatis</name>
    <dbReference type="NCBI Taxonomy" id="1906157"/>
    <lineage>
        <taxon>Bacteria</taxon>
        <taxon>Bacillati</taxon>
        <taxon>Candidatus Melainabacteria</taxon>
        <taxon>Candidatus Obscuribacterales</taxon>
        <taxon>Candidatus Obscuribacteraceae</taxon>
        <taxon>Candidatus Obscuribacter</taxon>
    </lineage>
</organism>
<comment type="caution">
    <text evidence="2">The sequence shown here is derived from an EMBL/GenBank/DDBJ whole genome shotgun (WGS) entry which is preliminary data.</text>
</comment>
<protein>
    <submittedName>
        <fullName evidence="2">Uncharacterized protein</fullName>
    </submittedName>
</protein>
<dbReference type="Proteomes" id="UP000664277">
    <property type="component" value="Unassembled WGS sequence"/>
</dbReference>
<feature type="region of interest" description="Disordered" evidence="1">
    <location>
        <begin position="812"/>
        <end position="856"/>
    </location>
</feature>
<feature type="region of interest" description="Disordered" evidence="1">
    <location>
        <begin position="1"/>
        <end position="92"/>
    </location>
</feature>
<feature type="compositionally biased region" description="Polar residues" evidence="1">
    <location>
        <begin position="837"/>
        <end position="850"/>
    </location>
</feature>
<proteinExistence type="predicted"/>
<sequence>MADTKEEKEKQVESNPPQTKAAQIDSAALSDKPRAGGAAGQDIDMQVLDGVKRKENQVRETTSVPPLALESNGDAGKNETNKNRDGIREINSNEGANYRHTLTEGAKIFFDRSKNETERLIAVRDSYDRIASLLPKTEAAPIIKQGRELLSINAADGLRECLSKFGTQDTTEKDNQELIKRLKELNRLAQVEPPGETARQLVETLGGQKQVEEVCRKLAASDSVTQIQAVRDMLTAFKTGPNFLEENLLADKVQEARNSHLFKRVGELKQDERGPMNELLNNELKGKNLSCDSRLQLENMLFFNRFSQTLGNPPKLNQIMDEAVHGNPHARAQLAILSLGNTDPDNPKAIKELREAHEKQWGVKLPDVNLWQNLTPKEQGNIERFAREFLIAAAGLNGPGSAAETTALANNFSRATDPKTAAKLEDAILKNAEAKPLEASFIPGAGRQKIDGLSQAIEASAKLNNQQIETLNSKLQALIQDRLSKDSPADKAETQDIMSVLFNGAGLDNGAKVEKIQSREPGADRAVQVTDRNGEISQYHFKGNQLLVIKEGGKPLPTGSAIEFATLLRKPQGAIGVNDNWLVVQAPGHKTGEILRQTITLDEKSGKVTREKSGEKLVYTGGAAQESADGEKLKLKLESGVQIEGTRDLKEPTAINYPDGTRIEALGNGKFRELKPGPSGKQEELRSFSAVWSMNGDKPQLVSIEQGRTEIFRTDSRIAISANGQEMTITQANGKAIRVGGLDASGNPNKIYSDKNDGTYAASEDGKLWRTYDKDGKLIDGQDRNERVVLDVNKGTLSFIKLDGSGALNKSFDGSEKEYKNESDGTPTSIVERRQDGTTVSTDFTNGKRTATTEERQDGSMRIWQHLLSDNANLDGMTMLVKRRTSRENGSSELTLTYALSDKPDGLPFVSSYTDKSGKWQLKGNADGSAEYFANEARGEARAEKVFMGQDGRMEKLAMVQSDVIGLGNEDQRIKVEIGMDGVTLGTLETGNLIRGDNGLVSRTVSATGQTTDFEYNEAGWPMKITENKNGQIKVWQATGANMSTTWRSSADESQMGGWRISKNTGEQFFVFDAGHSYRKTAGADKWDLTDDGANARAKVKGLFSAYEDYYLTSHRRAEALKNHLEGMTPDQIYKFRRDFAEKYRDDFPSFGHYLGWKFGESAEGQTLSDMINPRARTYTELDAERSAINLRGKLNELGESGWFKRSEAQISAEMRRCVADMSQKELNEMNRLYSSRYFKSALDDVETRPEHQRSEEVHKEAMQLYLTTGTDKRTAEQEKHLMETSLKACGQFATVRHGDEDGGEAARQHNREISKTKLELFKEFSGRASKDARSLFLKDDGDRKLEAGLVPEESREADSKYKFENSIVANLGDAGRIMTIGRDYARDGKTSVATKIEEENWGSGPSQDRMNQIFEAMDRDERAKFRLGFELTADLRKPELVERTKSLLNAQTSEGERAREALGYYDALSEKCHDLHWFNKSIKESRYMQAAYGAGLGSELDKHSGFFLNAGAQKFMKSVEDMDSSSYRNLLGSPNLRNMLYKQIEDRFGTDKNARRAEQLLKDKLAFGDRLLAPKGGPTDTELIAYKTIWKEKPELFQTFQAGRNEAAALAAKTPAEREKRLSQLAETSEGKAILKSMDYFYSQAYELASSQVRRDILDVIKDNRGSGKEKVSTIIDATIKMSDAQRQKYENDPSYRKQVEDELNTSLASPYGRDAVKALLRQVEANGDRPHKNAIVSLFERAAQGPSIAEGFKILNSTLSTEEGAKLRAQLNKESPNFDPALRANFDRAMQAVFQTIDPETNETQVLLDLDKSITEPTIANGIVPVKQMLHYMGARSIVESFANISDEKGALANLTERQKKDLLSDLENSLSNDQNKLVTKIVEQGYARPEDKLRNFVLNPSNEDALWNQLGSLNLTDQFTRQKLSQDYSRKFDNDLVTDLTSKVAYKDRARIEAALHSDTWTLAHSLDHAKQFISKVDDYAKDWGWDSTRLQMEESLNRFSQAKREADKDHQKLSETEIAEHQRRVFTDAGAHIGSQEARADAIADTVILASAAAATVMTGGAASPLLIAAFTAGSAGFKFGTAAYLTDGKMDMRTGNVMAKLASGAVNGFTGVFGPAEIAACLKLGTGAATRATGEVLSHEAFAGLSAAARKELQDTLAKNLAQSLQQQIVSGISKSEAELIKGAIAKTAERGLLNTEQSLIASEILKESVAKSIAAEGRAMLVTKSLALSQTSGVSGAVLGTATQMGIAGKDMSYEDLRDSILRGSLGAFGGHLAGMSAGSFSSKLAKEPSFVGKSFDAVAAPTSLILGMTGANFTAENLVAAMRQEGYSGEGLNHQVINAAWAPLFQHLRARVESHSQTTHPSLRAALHSESEVPANQRSTGHTVLHKLEADHIASRLAELEDNLAKQRASLAPDDLVVREQEIRTTREQLKSNLVNDAADMLATTLGIPQEKASEIAAKLLELHDHQGSEIAGFFSPQEGNVNLYVGSQLMNNSRPGQTNLHEFAHLADAARYQALYDANPKLFIETLVNDCVSGSFSKGRARLETEVFGEGSFERKVASQHGFTKEDINFARTQLKDYLAQNSRDGKLPPVPEASELHKWILKRGAEFPNNDYAQNQKLIFEMRREISNARVTFANTRFSEEALTKPAVKALVDATRANMGDLTTKAPFQRMLSGVSDATMGLSHDGLDYYLYGSRYENSANRIQYSRALQ</sequence>
<gene>
    <name evidence="2" type="ORF">J0M35_17155</name>
</gene>
<evidence type="ECO:0000313" key="3">
    <source>
        <dbReference type="Proteomes" id="UP000664277"/>
    </source>
</evidence>
<name>A0A8J7P8P0_9BACT</name>
<accession>A0A8J7P8P0</accession>